<evidence type="ECO:0000313" key="1">
    <source>
        <dbReference type="EMBL" id="QDT71408.1"/>
    </source>
</evidence>
<gene>
    <name evidence="1" type="ORF">I41_05650</name>
</gene>
<dbReference type="OrthoDB" id="259258at2"/>
<dbReference type="KEGG" id="llh:I41_05650"/>
<dbReference type="InterPro" id="IPR023562">
    <property type="entry name" value="ClpP/TepA"/>
</dbReference>
<dbReference type="RefSeq" id="WP_145430649.1">
    <property type="nucleotide sequence ID" value="NZ_CP036339.1"/>
</dbReference>
<dbReference type="Proteomes" id="UP000317909">
    <property type="component" value="Chromosome"/>
</dbReference>
<accession>A0A517TSP8</accession>
<dbReference type="EMBL" id="CP036339">
    <property type="protein sequence ID" value="QDT71408.1"/>
    <property type="molecule type" value="Genomic_DNA"/>
</dbReference>
<proteinExistence type="predicted"/>
<name>A0A517TSP8_9BACT</name>
<reference evidence="1 2" key="1">
    <citation type="submission" date="2019-02" db="EMBL/GenBank/DDBJ databases">
        <title>Deep-cultivation of Planctomycetes and their phenomic and genomic characterization uncovers novel biology.</title>
        <authorList>
            <person name="Wiegand S."/>
            <person name="Jogler M."/>
            <person name="Boedeker C."/>
            <person name="Pinto D."/>
            <person name="Vollmers J."/>
            <person name="Rivas-Marin E."/>
            <person name="Kohn T."/>
            <person name="Peeters S.H."/>
            <person name="Heuer A."/>
            <person name="Rast P."/>
            <person name="Oberbeckmann S."/>
            <person name="Bunk B."/>
            <person name="Jeske O."/>
            <person name="Meyerdierks A."/>
            <person name="Storesund J.E."/>
            <person name="Kallscheuer N."/>
            <person name="Luecker S."/>
            <person name="Lage O.M."/>
            <person name="Pohl T."/>
            <person name="Merkel B.J."/>
            <person name="Hornburger P."/>
            <person name="Mueller R.-W."/>
            <person name="Bruemmer F."/>
            <person name="Labrenz M."/>
            <person name="Spormann A.M."/>
            <person name="Op den Camp H."/>
            <person name="Overmann J."/>
            <person name="Amann R."/>
            <person name="Jetten M.S.M."/>
            <person name="Mascher T."/>
            <person name="Medema M.H."/>
            <person name="Devos D.P."/>
            <person name="Kaster A.-K."/>
            <person name="Ovreas L."/>
            <person name="Rohde M."/>
            <person name="Galperin M.Y."/>
            <person name="Jogler C."/>
        </authorList>
    </citation>
    <scope>NUCLEOTIDE SEQUENCE [LARGE SCALE GENOMIC DNA]</scope>
    <source>
        <strain evidence="1 2">I41</strain>
    </source>
</reference>
<dbReference type="InterPro" id="IPR029045">
    <property type="entry name" value="ClpP/crotonase-like_dom_sf"/>
</dbReference>
<dbReference type="AlphaFoldDB" id="A0A517TSP8"/>
<organism evidence="1 2">
    <name type="scientific">Lacipirellula limnantheis</name>
    <dbReference type="NCBI Taxonomy" id="2528024"/>
    <lineage>
        <taxon>Bacteria</taxon>
        <taxon>Pseudomonadati</taxon>
        <taxon>Planctomycetota</taxon>
        <taxon>Planctomycetia</taxon>
        <taxon>Pirellulales</taxon>
        <taxon>Lacipirellulaceae</taxon>
        <taxon>Lacipirellula</taxon>
    </lineage>
</organism>
<dbReference type="Gene3D" id="3.90.226.10">
    <property type="entry name" value="2-enoyl-CoA Hydratase, Chain A, domain 1"/>
    <property type="match status" value="1"/>
</dbReference>
<dbReference type="Pfam" id="PF00574">
    <property type="entry name" value="CLP_protease"/>
    <property type="match status" value="1"/>
</dbReference>
<protein>
    <recommendedName>
        <fullName evidence="3">ATP-dependent Clp protease proteolytic subunit</fullName>
    </recommendedName>
</protein>
<dbReference type="SUPFAM" id="SSF52096">
    <property type="entry name" value="ClpP/crotonase"/>
    <property type="match status" value="1"/>
</dbReference>
<keyword evidence="2" id="KW-1185">Reference proteome</keyword>
<sequence length="199" mass="21507">MSREQDERIPEIALCGDLTEHESELTDRLLDVEPGGECLIYFDSPGGSPYCAMSLMTLIKLRGLRATGIVTGECSSAALWPFAACAKRLVTPCSVLLFHPMRWQSEENVGLAEAAEWARHFGQLEKDMDVLLAGLFGSTIEQMDKWINPGRYVGGPELAAAGLAELVTFDRLGDLSYLLAPAPSVNGKAHGAAKVKARA</sequence>
<evidence type="ECO:0000313" key="2">
    <source>
        <dbReference type="Proteomes" id="UP000317909"/>
    </source>
</evidence>
<evidence type="ECO:0008006" key="3">
    <source>
        <dbReference type="Google" id="ProtNLM"/>
    </source>
</evidence>